<proteinExistence type="predicted"/>
<dbReference type="Proteomes" id="UP000198597">
    <property type="component" value="Unassembled WGS sequence"/>
</dbReference>
<keyword evidence="3" id="KW-1185">Reference proteome</keyword>
<dbReference type="EMBL" id="FNJM01000006">
    <property type="protein sequence ID" value="SDP48522.1"/>
    <property type="molecule type" value="Genomic_DNA"/>
</dbReference>
<sequence length="461" mass="50362">MNYSVETQDKEAVKIQASFKNNLKFIIPSIIGVLLFMIPIKFEGNITIPIAILSGKLAHLLGPSLPYIISSAICISALGSIITVIFKPKFILKNEFLNTLFNLKPTWFIARVSGSIFCLFVLTGIGPEFILSKSTGGFVLNSLLNILFSIFFFAGLFLPLLLNFGLLEFFGAILTKIMRPLFKLPGRSSIDCITSWLGDGTLGIMLTSKQYEEGFYSRREASIISTTFSAVSITFSLIVVSQVGLSHMFIPFYLTVTFSGIVAAIIIPRIAPLSKIPDTYYNNQPNKDSEEIPEGYTSLSWGYNKALNKAATNVSVSKFFKDGFANVIDMWLGVLPVVMALATSALVIAEFTPIFKILGLPFVPLLMLLQVPEAVAASQTIVVGFADMLLPSVLAANTITSEMTKFIVACTSVAQLIYMSEVGGVLLGSKIPISIKQLLIIFLERTLITLPVIVLIANLLF</sequence>
<dbReference type="RefSeq" id="WP_089969671.1">
    <property type="nucleotide sequence ID" value="NZ_FNJM01000006.1"/>
</dbReference>
<name>A0A1H0T327_9CLOT</name>
<dbReference type="Pfam" id="PF07670">
    <property type="entry name" value="Gate"/>
    <property type="match status" value="1"/>
</dbReference>
<protein>
    <submittedName>
        <fullName evidence="2">Nucleoside recognition GATE domain-containing membrane protein YjiH</fullName>
    </submittedName>
</protein>
<accession>A0A1H0T327</accession>
<dbReference type="OrthoDB" id="1633380at2"/>
<organism evidence="2 3">
    <name type="scientific">Clostridium gasigenes</name>
    <dbReference type="NCBI Taxonomy" id="94869"/>
    <lineage>
        <taxon>Bacteria</taxon>
        <taxon>Bacillati</taxon>
        <taxon>Bacillota</taxon>
        <taxon>Clostridia</taxon>
        <taxon>Eubacteriales</taxon>
        <taxon>Clostridiaceae</taxon>
        <taxon>Clostridium</taxon>
    </lineage>
</organism>
<gene>
    <name evidence="2" type="ORF">SAMN04488529_10647</name>
</gene>
<feature type="domain" description="Nucleoside transporter/FeoB GTPase Gate" evidence="1">
    <location>
        <begin position="147"/>
        <end position="244"/>
    </location>
</feature>
<dbReference type="InterPro" id="IPR011642">
    <property type="entry name" value="Gate_dom"/>
</dbReference>
<evidence type="ECO:0000259" key="1">
    <source>
        <dbReference type="Pfam" id="PF07670"/>
    </source>
</evidence>
<reference evidence="2 3" key="1">
    <citation type="submission" date="2016-10" db="EMBL/GenBank/DDBJ databases">
        <authorList>
            <person name="de Groot N.N."/>
        </authorList>
    </citation>
    <scope>NUCLEOTIDE SEQUENCE [LARGE SCALE GENOMIC DNA]</scope>
    <source>
        <strain evidence="2 3">DSM 12272</strain>
    </source>
</reference>
<evidence type="ECO:0000313" key="3">
    <source>
        <dbReference type="Proteomes" id="UP000198597"/>
    </source>
</evidence>
<dbReference type="AlphaFoldDB" id="A0A1H0T327"/>
<evidence type="ECO:0000313" key="2">
    <source>
        <dbReference type="EMBL" id="SDP48522.1"/>
    </source>
</evidence>
<dbReference type="STRING" id="94869.SAMN04488529_10647"/>